<evidence type="ECO:0000313" key="2">
    <source>
        <dbReference type="Proteomes" id="UP001059971"/>
    </source>
</evidence>
<evidence type="ECO:0000313" key="1">
    <source>
        <dbReference type="EMBL" id="BBF71210.1"/>
    </source>
</evidence>
<proteinExistence type="predicted"/>
<dbReference type="Proteomes" id="UP001059971">
    <property type="component" value="Chromosome 1"/>
</dbReference>
<keyword evidence="2" id="KW-1185">Reference proteome</keyword>
<name>A0ABM7G779_9SPHN</name>
<protein>
    <submittedName>
        <fullName evidence="1">Uncharacterized protein</fullName>
    </submittedName>
</protein>
<organism evidence="1 2">
    <name type="scientific">Sphingomonas bisphenolicum</name>
    <dbReference type="NCBI Taxonomy" id="296544"/>
    <lineage>
        <taxon>Bacteria</taxon>
        <taxon>Pseudomonadati</taxon>
        <taxon>Pseudomonadota</taxon>
        <taxon>Alphaproteobacteria</taxon>
        <taxon>Sphingomonadales</taxon>
        <taxon>Sphingomonadaceae</taxon>
        <taxon>Sphingomonas</taxon>
    </lineage>
</organism>
<dbReference type="EMBL" id="AP018817">
    <property type="protein sequence ID" value="BBF71210.1"/>
    <property type="molecule type" value="Genomic_DNA"/>
</dbReference>
<reference evidence="1" key="1">
    <citation type="submission" date="2018-07" db="EMBL/GenBank/DDBJ databases">
        <title>Complete genome sequence of Sphingomonas bisphenolicum strain AO1, a bisphenol A degradative bacterium isolated from Japanese farm field.</title>
        <authorList>
            <person name="Murakami M."/>
            <person name="Koh M."/>
            <person name="Koba S."/>
            <person name="Matsumura Y."/>
        </authorList>
    </citation>
    <scope>NUCLEOTIDE SEQUENCE</scope>
    <source>
        <strain evidence="1">AO1</strain>
    </source>
</reference>
<gene>
    <name evidence="1" type="ORF">SBA_ch1_34100</name>
</gene>
<accession>A0ABM7G779</accession>
<sequence length="274" mass="28752">MQISVARAPADIDSAMPVDLMDFITFTVAFANRHYASDPAYMSRFQTPSASPPPLMVEQKTQDRWHAAAWLLWRQGGASPSGTVSTGQLGGSQAGLRVDYDLTPRAASRTVAYGRLTSALQHPAAPEGAIGLSIQPVRAVPIRLAVERRIALGTGARNANAVMVVGGFGPVAIAPAVVAEGYSQAGIVGFRRGDAFIDGKFSLSTPLARSPMRVGAALSGGTQPGINRLDIGPEVQFRLPLPNVGARIAVEWRERIAGDARPGSGLAITLAADF</sequence>